<dbReference type="Proteomes" id="UP000194236">
    <property type="component" value="Unassembled WGS sequence"/>
</dbReference>
<accession>A0A1Y3BSK4</accession>
<evidence type="ECO:0000256" key="1">
    <source>
        <dbReference type="ARBA" id="ARBA00006788"/>
    </source>
</evidence>
<keyword evidence="3" id="KW-0175">Coiled coil</keyword>
<dbReference type="PANTHER" id="PTHR12394:SF12">
    <property type="entry name" value="LD08195P"/>
    <property type="match status" value="1"/>
</dbReference>
<evidence type="ECO:0000313" key="5">
    <source>
        <dbReference type="EMBL" id="OTF83920.1"/>
    </source>
</evidence>
<comment type="caution">
    <text evidence="5">The sequence shown here is derived from an EMBL/GenBank/DDBJ whole genome shotgun (WGS) entry which is preliminary data.</text>
</comment>
<name>A0A1Y3BSK4_EURMA</name>
<dbReference type="OrthoDB" id="7959977at2759"/>
<dbReference type="Pfam" id="PF07763">
    <property type="entry name" value="FEZ"/>
    <property type="match status" value="1"/>
</dbReference>
<proteinExistence type="inferred from homology"/>
<protein>
    <submittedName>
        <fullName evidence="5">Fasciculation and elongation protein zeta-2-like protein</fullName>
    </submittedName>
</protein>
<keyword evidence="6" id="KW-1185">Reference proteome</keyword>
<evidence type="ECO:0000256" key="2">
    <source>
        <dbReference type="ARBA" id="ARBA00022553"/>
    </source>
</evidence>
<evidence type="ECO:0000313" key="6">
    <source>
        <dbReference type="Proteomes" id="UP000194236"/>
    </source>
</evidence>
<dbReference type="InterPro" id="IPR011680">
    <property type="entry name" value="FEZ"/>
</dbReference>
<dbReference type="PANTHER" id="PTHR12394">
    <property type="entry name" value="ZYGIN"/>
    <property type="match status" value="1"/>
</dbReference>
<dbReference type="GO" id="GO:0030424">
    <property type="term" value="C:axon"/>
    <property type="evidence" value="ECO:0007669"/>
    <property type="project" value="TreeGrafter"/>
</dbReference>
<comment type="similarity">
    <text evidence="1">Belongs to the zygin family.</text>
</comment>
<evidence type="ECO:0000256" key="3">
    <source>
        <dbReference type="ARBA" id="ARBA00023054"/>
    </source>
</evidence>
<organism evidence="5 6">
    <name type="scientific">Euroglyphus maynei</name>
    <name type="common">Mayne's house dust mite</name>
    <dbReference type="NCBI Taxonomy" id="6958"/>
    <lineage>
        <taxon>Eukaryota</taxon>
        <taxon>Metazoa</taxon>
        <taxon>Ecdysozoa</taxon>
        <taxon>Arthropoda</taxon>
        <taxon>Chelicerata</taxon>
        <taxon>Arachnida</taxon>
        <taxon>Acari</taxon>
        <taxon>Acariformes</taxon>
        <taxon>Sarcoptiformes</taxon>
        <taxon>Astigmata</taxon>
        <taxon>Psoroptidia</taxon>
        <taxon>Analgoidea</taxon>
        <taxon>Pyroglyphidae</taxon>
        <taxon>Pyroglyphinae</taxon>
        <taxon>Euroglyphus</taxon>
    </lineage>
</organism>
<dbReference type="GO" id="GO:0005737">
    <property type="term" value="C:cytoplasm"/>
    <property type="evidence" value="ECO:0007669"/>
    <property type="project" value="TreeGrafter"/>
</dbReference>
<reference evidence="5 6" key="1">
    <citation type="submission" date="2017-03" db="EMBL/GenBank/DDBJ databases">
        <title>Genome Survey of Euroglyphus maynei.</title>
        <authorList>
            <person name="Arlian L.G."/>
            <person name="Morgan M.S."/>
            <person name="Rider S.D."/>
        </authorList>
    </citation>
    <scope>NUCLEOTIDE SEQUENCE [LARGE SCALE GENOMIC DNA]</scope>
    <source>
        <strain evidence="5">Arlian Lab</strain>
        <tissue evidence="5">Whole body</tissue>
    </source>
</reference>
<feature type="region of interest" description="Disordered" evidence="4">
    <location>
        <begin position="396"/>
        <end position="417"/>
    </location>
</feature>
<evidence type="ECO:0000256" key="4">
    <source>
        <dbReference type="SAM" id="MobiDB-lite"/>
    </source>
</evidence>
<dbReference type="AlphaFoldDB" id="A0A1Y3BSK4"/>
<dbReference type="EMBL" id="MUJZ01001610">
    <property type="protein sequence ID" value="OTF83920.1"/>
    <property type="molecule type" value="Genomic_DNA"/>
</dbReference>
<gene>
    <name evidence="5" type="ORF">BLA29_001502</name>
</gene>
<keyword evidence="2" id="KW-0597">Phosphoprotein</keyword>
<sequence>MTHHTVTTDTEDFGTDTGFFSSTSLSSSKRSSIVDLDQINSNHPLNSLTSINHDDGELFSNDDIAEESDEITMLKMTDDFDEFSRHQHSLSSSLEDLVNSFDEKVKNCLKNYDENVDKLAPVQMRTLEEVIQNRPAWWTLTGNYGGILPIDWEKLSPDDQMINESIFNDDDDSKLKELIDLCLEIDDHGQYQNSIETAEQVLKEIDDIITGKSIPNSNLDSNSQYSSHSSRCSRSSSIASSFDYVPLILRSTFYRFSLDKLKTLSLDELQDLCEDLESKTQKHSQELINRLAERDEHEYEKELKSAFLSLLVKIQKRRKDFHRKYGNDPQKAQRHRYLTTVIPYCKQMKFTNNIQILQTLIKSKFLKAMLDDSPAVPALLTDYILKFICPTNLKLNENENKRPKSSPHISQRATMKKENDSVNFSRYLNQTIRAALLMDKNSSSVVLA</sequence>